<dbReference type="RefSeq" id="WP_240831709.1">
    <property type="nucleotide sequence ID" value="NZ_JAKWBL010000004.1"/>
</dbReference>
<proteinExistence type="predicted"/>
<dbReference type="EMBL" id="JAKWBL010000004">
    <property type="protein sequence ID" value="MCH5599671.1"/>
    <property type="molecule type" value="Genomic_DNA"/>
</dbReference>
<dbReference type="InterPro" id="IPR044016">
    <property type="entry name" value="Big_13"/>
</dbReference>
<sequence>MIDTKSGRRLNPTLFGTPIVDNVPPTILKIAMYDRNNSVYDQSPSIYKLSKTGGAYSVSGGIINTSFNTLSFSIQAYDTRNGTGNQDGVYSARLFVDGSEKSSFYIDSIDYADSRYMNCQVDYKMTSGGGGWMQHVSKLPGDLSGIYYDLGQQSQLQLADNNVHNIRIEVADANGNVSNINFDIKQNGGSSPAIRAYEWHAGRSNHLAKSSFEAHLPLNALYDKMNTNYSSTPSASLNSVSTRHKLGETYIPVHSNFEVKIKPSKYISPENRDRVIIKRVGKNTTIRRATWSGEWLTAQFRDFGVFEAFIDNAAPSINSLGSGEVVDLNKARRITFTPKDNYGIADFRAEVDGKWLRFTNDKGRSWIYDFDDRITSGQHTLTVTVIDIAGNVTKRSWQFVRGVNTPGASKSTASKTTVKKPTTASKTTSTKKSSAVKKKTTPSKTAAKKVQQPKRHLPKHQHLKQV</sequence>
<comment type="caution">
    <text evidence="3">The sequence shown here is derived from an EMBL/GenBank/DDBJ whole genome shotgun (WGS) entry which is preliminary data.</text>
</comment>
<organism evidence="3 4">
    <name type="scientific">Niabella ginsengisoli</name>
    <dbReference type="NCBI Taxonomy" id="522298"/>
    <lineage>
        <taxon>Bacteria</taxon>
        <taxon>Pseudomonadati</taxon>
        <taxon>Bacteroidota</taxon>
        <taxon>Chitinophagia</taxon>
        <taxon>Chitinophagales</taxon>
        <taxon>Chitinophagaceae</taxon>
        <taxon>Niabella</taxon>
    </lineage>
</organism>
<keyword evidence="4" id="KW-1185">Reference proteome</keyword>
<evidence type="ECO:0000313" key="4">
    <source>
        <dbReference type="Proteomes" id="UP001202248"/>
    </source>
</evidence>
<gene>
    <name evidence="3" type="ORF">MKP09_18020</name>
</gene>
<name>A0ABS9SMQ3_9BACT</name>
<dbReference type="Pfam" id="PF19077">
    <property type="entry name" value="Big_13"/>
    <property type="match status" value="1"/>
</dbReference>
<dbReference type="InterPro" id="IPR013783">
    <property type="entry name" value="Ig-like_fold"/>
</dbReference>
<evidence type="ECO:0000256" key="1">
    <source>
        <dbReference type="SAM" id="MobiDB-lite"/>
    </source>
</evidence>
<feature type="compositionally biased region" description="Basic residues" evidence="1">
    <location>
        <begin position="451"/>
        <end position="466"/>
    </location>
</feature>
<feature type="region of interest" description="Disordered" evidence="1">
    <location>
        <begin position="403"/>
        <end position="466"/>
    </location>
</feature>
<evidence type="ECO:0000259" key="2">
    <source>
        <dbReference type="Pfam" id="PF19077"/>
    </source>
</evidence>
<reference evidence="3 4" key="1">
    <citation type="submission" date="2022-02" db="EMBL/GenBank/DDBJ databases">
        <authorList>
            <person name="Min J."/>
        </authorList>
    </citation>
    <scope>NUCLEOTIDE SEQUENCE [LARGE SCALE GENOMIC DNA]</scope>
    <source>
        <strain evidence="3 4">GR10-1</strain>
    </source>
</reference>
<dbReference type="Gene3D" id="2.60.40.10">
    <property type="entry name" value="Immunoglobulins"/>
    <property type="match status" value="1"/>
</dbReference>
<evidence type="ECO:0000313" key="3">
    <source>
        <dbReference type="EMBL" id="MCH5599671.1"/>
    </source>
</evidence>
<accession>A0ABS9SMQ3</accession>
<dbReference type="Proteomes" id="UP001202248">
    <property type="component" value="Unassembled WGS sequence"/>
</dbReference>
<feature type="compositionally biased region" description="Low complexity" evidence="1">
    <location>
        <begin position="408"/>
        <end position="433"/>
    </location>
</feature>
<protein>
    <submittedName>
        <fullName evidence="3">Ig-like domain-containing protein</fullName>
    </submittedName>
</protein>
<feature type="domain" description="Bacterial Ig-like" evidence="2">
    <location>
        <begin position="351"/>
        <end position="398"/>
    </location>
</feature>